<dbReference type="Proteomes" id="UP001304298">
    <property type="component" value="Unassembled WGS sequence"/>
</dbReference>
<sequence>MNSDEEERRPGDTGMSEEDESAEPRTLDRGLAPPSVVPEVTSTEPLDRGLAPPDEGPVE</sequence>
<evidence type="ECO:0000313" key="2">
    <source>
        <dbReference type="EMBL" id="MEA5363868.1"/>
    </source>
</evidence>
<feature type="compositionally biased region" description="Basic and acidic residues" evidence="1">
    <location>
        <begin position="1"/>
        <end position="11"/>
    </location>
</feature>
<name>A0ABU5RC90_9PSEU</name>
<dbReference type="RefSeq" id="WP_323331601.1">
    <property type="nucleotide sequence ID" value="NZ_JAYFSI010000007.1"/>
</dbReference>
<evidence type="ECO:0000313" key="3">
    <source>
        <dbReference type="Proteomes" id="UP001304298"/>
    </source>
</evidence>
<evidence type="ECO:0000256" key="1">
    <source>
        <dbReference type="SAM" id="MobiDB-lite"/>
    </source>
</evidence>
<feature type="region of interest" description="Disordered" evidence="1">
    <location>
        <begin position="1"/>
        <end position="59"/>
    </location>
</feature>
<protein>
    <submittedName>
        <fullName evidence="2">Uncharacterized protein</fullName>
    </submittedName>
</protein>
<reference evidence="2 3" key="1">
    <citation type="submission" date="2023-12" db="EMBL/GenBank/DDBJ databases">
        <title>Amycolatopsis sp. V23-08.</title>
        <authorList>
            <person name="Somphong A."/>
        </authorList>
    </citation>
    <scope>NUCLEOTIDE SEQUENCE [LARGE SCALE GENOMIC DNA]</scope>
    <source>
        <strain evidence="2 3">V23-08</strain>
    </source>
</reference>
<dbReference type="EMBL" id="JAYFSI010000007">
    <property type="protein sequence ID" value="MEA5363868.1"/>
    <property type="molecule type" value="Genomic_DNA"/>
</dbReference>
<accession>A0ABU5RC90</accession>
<proteinExistence type="predicted"/>
<keyword evidence="3" id="KW-1185">Reference proteome</keyword>
<organism evidence="2 3">
    <name type="scientific">Amycolatopsis heterodermiae</name>
    <dbReference type="NCBI Taxonomy" id="3110235"/>
    <lineage>
        <taxon>Bacteria</taxon>
        <taxon>Bacillati</taxon>
        <taxon>Actinomycetota</taxon>
        <taxon>Actinomycetes</taxon>
        <taxon>Pseudonocardiales</taxon>
        <taxon>Pseudonocardiaceae</taxon>
        <taxon>Amycolatopsis</taxon>
    </lineage>
</organism>
<gene>
    <name evidence="2" type="ORF">VA596_30340</name>
</gene>
<comment type="caution">
    <text evidence="2">The sequence shown here is derived from an EMBL/GenBank/DDBJ whole genome shotgun (WGS) entry which is preliminary data.</text>
</comment>